<evidence type="ECO:0000256" key="3">
    <source>
        <dbReference type="ARBA" id="ARBA00004742"/>
    </source>
</evidence>
<accession>A0ABZ2YMR4</accession>
<dbReference type="NCBIfam" id="NF005057">
    <property type="entry name" value="PRK06464.1"/>
    <property type="match status" value="1"/>
</dbReference>
<evidence type="ECO:0000259" key="17">
    <source>
        <dbReference type="Pfam" id="PF01326"/>
    </source>
</evidence>
<keyword evidence="12 15" id="KW-0460">Magnesium</keyword>
<dbReference type="InterPro" id="IPR002192">
    <property type="entry name" value="PPDK_AMP/ATP-bd"/>
</dbReference>
<evidence type="ECO:0000256" key="10">
    <source>
        <dbReference type="ARBA" id="ARBA00022777"/>
    </source>
</evidence>
<dbReference type="GO" id="GO:0008986">
    <property type="term" value="F:pyruvate, water dikinase activity"/>
    <property type="evidence" value="ECO:0007669"/>
    <property type="project" value="UniProtKB-EC"/>
</dbReference>
<dbReference type="SUPFAM" id="SSF51621">
    <property type="entry name" value="Phosphoenolpyruvate/pyruvate domain"/>
    <property type="match status" value="1"/>
</dbReference>
<evidence type="ECO:0000256" key="13">
    <source>
        <dbReference type="ARBA" id="ARBA00033470"/>
    </source>
</evidence>
<dbReference type="SUPFAM" id="SSF56059">
    <property type="entry name" value="Glutathione synthetase ATP-binding domain-like"/>
    <property type="match status" value="1"/>
</dbReference>
<evidence type="ECO:0000256" key="11">
    <source>
        <dbReference type="ARBA" id="ARBA00022840"/>
    </source>
</evidence>
<keyword evidence="7 15" id="KW-0808">Transferase</keyword>
<dbReference type="NCBIfam" id="TIGR01418">
    <property type="entry name" value="PEP_synth"/>
    <property type="match status" value="1"/>
</dbReference>
<comment type="pathway">
    <text evidence="3 15">Carbohydrate biosynthesis; gluconeogenesis.</text>
</comment>
<evidence type="ECO:0000256" key="1">
    <source>
        <dbReference type="ARBA" id="ARBA00001946"/>
    </source>
</evidence>
<dbReference type="InterPro" id="IPR036637">
    <property type="entry name" value="Phosphohistidine_dom_sf"/>
</dbReference>
<keyword evidence="11 15" id="KW-0067">ATP-binding</keyword>
<dbReference type="Gene3D" id="3.30.1490.20">
    <property type="entry name" value="ATP-grasp fold, A domain"/>
    <property type="match status" value="1"/>
</dbReference>
<dbReference type="InterPro" id="IPR018274">
    <property type="entry name" value="PEP_util_AS"/>
</dbReference>
<evidence type="ECO:0000256" key="7">
    <source>
        <dbReference type="ARBA" id="ARBA00022679"/>
    </source>
</evidence>
<proteinExistence type="inferred from homology"/>
<evidence type="ECO:0000256" key="2">
    <source>
        <dbReference type="ARBA" id="ARBA00002988"/>
    </source>
</evidence>
<evidence type="ECO:0000256" key="6">
    <source>
        <dbReference type="ARBA" id="ARBA00021623"/>
    </source>
</evidence>
<dbReference type="InterPro" id="IPR008279">
    <property type="entry name" value="PEP-util_enz_mobile_dom"/>
</dbReference>
<dbReference type="PROSITE" id="PS00370">
    <property type="entry name" value="PEP_ENZYMES_PHOS_SITE"/>
    <property type="match status" value="1"/>
</dbReference>
<feature type="domain" description="PEP-utilising enzyme mobile" evidence="16">
    <location>
        <begin position="378"/>
        <end position="448"/>
    </location>
</feature>
<evidence type="ECO:0000256" key="9">
    <source>
        <dbReference type="ARBA" id="ARBA00022741"/>
    </source>
</evidence>
<keyword evidence="10 15" id="KW-0418">Kinase</keyword>
<feature type="domain" description="PEP-utilising enzyme C-terminal" evidence="18">
    <location>
        <begin position="474"/>
        <end position="782"/>
    </location>
</feature>
<dbReference type="PIRSF" id="PIRSF000854">
    <property type="entry name" value="PEP_synthase"/>
    <property type="match status" value="1"/>
</dbReference>
<sequence length="789" mass="85901">MENYILDFSEIRLANLPEVGGKNASLGEMTVALSGQGIRVPAGFALTTDAFRAFLDFNGLWDCFQLLQQLDRKEYSNLHQIGSAIRGKMLSGVMPPAVDGQLRKAYRAMDSKGQQAVAVRSSATAEDLPSASFAGQHDSFLHICGEAALLDAVRRCFASLFTDRAIKYREERGIAHRSVAISVGIQQMVDAGSGCSGVIFTIEPESGNREIILVTGVWGLGENIVQGTVEPDEYYLFKPALQLNKRAIFQSKTGRKETTLVHSAAGGLEHIPTPEDRRKQAVLDPVAIRQLAQWALAIEKHYGCPMDIEWAQDGNSGERYILQARPETVHTIAGGYAGKTYQLTAKSKVLVQGEAVGNQIASGKARLLTSPLNADSLQPGDIIVTANTTPDWDPLLKKAGGIVTNSGGRTSHAAIVARETGVPAIVGTGNATSIIADGAPITVSCSEGKTGTVYEGILPFETISNKEEQGQMPERTRLMLILSDPDQAFRLATQPNAGVGLLRMEFIITHAVKIHPMALVRFQEIDDPKVKAQIEQLTCGFEDKTSYFIAQLASGIATVAAAFYPREVIVRMSDFKTNEYAQLIGGQKFEPKEENPMLGFRGASRYYHPLYREGFGLECRAIKMVRDEMGFTNVKTMIPFCRTVGEGRKVLDVMRSFGLERSVNGLEVYVMAEIPSNVIDAERFAEIFDGFSIGSNDLTQLVLGIDRDSAILSGEYSEEDFACKTMIAQMIRSANEAGVPVGFCGQAPSDLPGYASFLVANGITSISFTPDAFNHGRKMVYEAELKMKR</sequence>
<evidence type="ECO:0000313" key="19">
    <source>
        <dbReference type="EMBL" id="WZN40803.1"/>
    </source>
</evidence>
<gene>
    <name evidence="19" type="primary">ppsA</name>
    <name evidence="19" type="ORF">WJU16_22845</name>
</gene>
<evidence type="ECO:0000256" key="4">
    <source>
        <dbReference type="ARBA" id="ARBA00007837"/>
    </source>
</evidence>
<dbReference type="Gene3D" id="3.20.20.60">
    <property type="entry name" value="Phosphoenolpyruvate-binding domains"/>
    <property type="match status" value="1"/>
</dbReference>
<evidence type="ECO:0000259" key="18">
    <source>
        <dbReference type="Pfam" id="PF02896"/>
    </source>
</evidence>
<dbReference type="InterPro" id="IPR023151">
    <property type="entry name" value="PEP_util_CS"/>
</dbReference>
<dbReference type="RefSeq" id="WP_341835668.1">
    <property type="nucleotide sequence ID" value="NZ_CP149822.1"/>
</dbReference>
<organism evidence="19 20">
    <name type="scientific">Chitinophaga pollutisoli</name>
    <dbReference type="NCBI Taxonomy" id="3133966"/>
    <lineage>
        <taxon>Bacteria</taxon>
        <taxon>Pseudomonadati</taxon>
        <taxon>Bacteroidota</taxon>
        <taxon>Chitinophagia</taxon>
        <taxon>Chitinophagales</taxon>
        <taxon>Chitinophagaceae</taxon>
        <taxon>Chitinophaga</taxon>
    </lineage>
</organism>
<dbReference type="InterPro" id="IPR015813">
    <property type="entry name" value="Pyrv/PenolPyrv_kinase-like_dom"/>
</dbReference>
<evidence type="ECO:0000256" key="14">
    <source>
        <dbReference type="ARBA" id="ARBA00047700"/>
    </source>
</evidence>
<dbReference type="EMBL" id="CP149822">
    <property type="protein sequence ID" value="WZN40803.1"/>
    <property type="molecule type" value="Genomic_DNA"/>
</dbReference>
<comment type="similarity">
    <text evidence="4 15">Belongs to the PEP-utilizing enzyme family.</text>
</comment>
<reference evidence="20" key="1">
    <citation type="submission" date="2024-03" db="EMBL/GenBank/DDBJ databases">
        <title>Chitinophaga horti sp. nov., isolated from garden soil.</title>
        <authorList>
            <person name="Lee D.S."/>
            <person name="Han D.M."/>
            <person name="Baek J.H."/>
            <person name="Choi D.G."/>
            <person name="Jeon J.H."/>
            <person name="Jeon C.O."/>
        </authorList>
    </citation>
    <scope>NUCLEOTIDE SEQUENCE [LARGE SCALE GENOMIC DNA]</scope>
    <source>
        <strain evidence="20">GPA1</strain>
    </source>
</reference>
<comment type="function">
    <text evidence="2 15">Catalyzes the phosphorylation of pyruvate to phosphoenolpyruvate.</text>
</comment>
<dbReference type="InterPro" id="IPR040442">
    <property type="entry name" value="Pyrv_kinase-like_dom_sf"/>
</dbReference>
<dbReference type="PANTHER" id="PTHR43030:SF1">
    <property type="entry name" value="PHOSPHOENOLPYRUVATE SYNTHASE"/>
    <property type="match status" value="1"/>
</dbReference>
<dbReference type="EC" id="2.7.9.2" evidence="5 15"/>
<keyword evidence="20" id="KW-1185">Reference proteome</keyword>
<dbReference type="InterPro" id="IPR013815">
    <property type="entry name" value="ATP_grasp_subdomain_1"/>
</dbReference>
<dbReference type="InterPro" id="IPR000121">
    <property type="entry name" value="PEP_util_C"/>
</dbReference>
<evidence type="ECO:0000256" key="12">
    <source>
        <dbReference type="ARBA" id="ARBA00022842"/>
    </source>
</evidence>
<evidence type="ECO:0000256" key="8">
    <source>
        <dbReference type="ARBA" id="ARBA00022723"/>
    </source>
</evidence>
<dbReference type="Pfam" id="PF00391">
    <property type="entry name" value="PEP-utilizers"/>
    <property type="match status" value="1"/>
</dbReference>
<dbReference type="Gene3D" id="3.50.30.10">
    <property type="entry name" value="Phosphohistidine domain"/>
    <property type="match status" value="1"/>
</dbReference>
<feature type="domain" description="Pyruvate phosphate dikinase AMP/ATP-binding" evidence="17">
    <location>
        <begin position="17"/>
        <end position="330"/>
    </location>
</feature>
<evidence type="ECO:0000259" key="16">
    <source>
        <dbReference type="Pfam" id="PF00391"/>
    </source>
</evidence>
<dbReference type="Pfam" id="PF02896">
    <property type="entry name" value="PEP-utilizers_C"/>
    <property type="match status" value="1"/>
</dbReference>
<dbReference type="InterPro" id="IPR006319">
    <property type="entry name" value="PEP_synth"/>
</dbReference>
<dbReference type="Gene3D" id="3.30.470.20">
    <property type="entry name" value="ATP-grasp fold, B domain"/>
    <property type="match status" value="1"/>
</dbReference>
<comment type="cofactor">
    <cofactor evidence="1 15">
        <name>Mg(2+)</name>
        <dbReference type="ChEBI" id="CHEBI:18420"/>
    </cofactor>
</comment>
<dbReference type="Proteomes" id="UP001485459">
    <property type="component" value="Chromosome"/>
</dbReference>
<dbReference type="PROSITE" id="PS00742">
    <property type="entry name" value="PEP_ENZYMES_2"/>
    <property type="match status" value="1"/>
</dbReference>
<keyword evidence="8 15" id="KW-0479">Metal-binding</keyword>
<dbReference type="Pfam" id="PF01326">
    <property type="entry name" value="PPDK_N"/>
    <property type="match status" value="1"/>
</dbReference>
<protein>
    <recommendedName>
        <fullName evidence="6 15">Phosphoenolpyruvate synthase</fullName>
        <shortName evidence="15">PEP synthase</shortName>
        <ecNumber evidence="5 15">2.7.9.2</ecNumber>
    </recommendedName>
    <alternativeName>
        <fullName evidence="13 15">Pyruvate, water dikinase</fullName>
    </alternativeName>
</protein>
<dbReference type="PANTHER" id="PTHR43030">
    <property type="entry name" value="PHOSPHOENOLPYRUVATE SYNTHASE"/>
    <property type="match status" value="1"/>
</dbReference>
<dbReference type="SUPFAM" id="SSF52009">
    <property type="entry name" value="Phosphohistidine domain"/>
    <property type="match status" value="1"/>
</dbReference>
<comment type="catalytic activity">
    <reaction evidence="14 15">
        <text>pyruvate + ATP + H2O = phosphoenolpyruvate + AMP + phosphate + 2 H(+)</text>
        <dbReference type="Rhea" id="RHEA:11364"/>
        <dbReference type="ChEBI" id="CHEBI:15361"/>
        <dbReference type="ChEBI" id="CHEBI:15377"/>
        <dbReference type="ChEBI" id="CHEBI:15378"/>
        <dbReference type="ChEBI" id="CHEBI:30616"/>
        <dbReference type="ChEBI" id="CHEBI:43474"/>
        <dbReference type="ChEBI" id="CHEBI:58702"/>
        <dbReference type="ChEBI" id="CHEBI:456215"/>
        <dbReference type="EC" id="2.7.9.2"/>
    </reaction>
</comment>
<evidence type="ECO:0000256" key="15">
    <source>
        <dbReference type="PIRNR" id="PIRNR000854"/>
    </source>
</evidence>
<keyword evidence="9 15" id="KW-0547">Nucleotide-binding</keyword>
<evidence type="ECO:0000256" key="5">
    <source>
        <dbReference type="ARBA" id="ARBA00011996"/>
    </source>
</evidence>
<evidence type="ECO:0000313" key="20">
    <source>
        <dbReference type="Proteomes" id="UP001485459"/>
    </source>
</evidence>
<name>A0ABZ2YMR4_9BACT</name>